<name>A0A5M9HY01_9FIRM</name>
<dbReference type="OrthoDB" id="1633470at2"/>
<dbReference type="InterPro" id="IPR010897">
    <property type="entry name" value="Spore_II_P"/>
</dbReference>
<keyword evidence="2" id="KW-1185">Reference proteome</keyword>
<gene>
    <name evidence="1" type="ORF">FNY66_07290</name>
</gene>
<comment type="caution">
    <text evidence="1">The sequence shown here is derived from an EMBL/GenBank/DDBJ whole genome shotgun (WGS) entry which is preliminary data.</text>
</comment>
<evidence type="ECO:0000313" key="2">
    <source>
        <dbReference type="Proteomes" id="UP000322025"/>
    </source>
</evidence>
<sequence>MKRSVRRNLRQAGTAASAVLFIVFLICTGLAEDGGGWIYHLQKQILNTSQEMYMPVLTWVNRTPGKGPGEWIREKALAWIPLISYAEDHETYDSSIEDEETLAKILEAQANDENAVDENGNLIGEPDESEADTAAVSPTVDTSIKKLRDFEYLLSNFYTVDSSTMIGSDQLNADDLLGRSMKIDTSTDGPKVLIYHTHSQEEFADSTPGDTATSIVGVGEYLTELLNKRGIETIHDTGVYDIINGKLDRSNAYEYAGAAVEKILEENPTVEVLIDLHRDGVAEGTRLVTEINGKPTAKIMFFNGLSRSRTNGNIDYLPNPYIQDNLAFSLQMQINAEENYPGFVRHIYLRAYRYNLHLMPKSLLVEAGAQTNTVEEMMNAMEVLADMLEDVLTGE</sequence>
<evidence type="ECO:0000313" key="1">
    <source>
        <dbReference type="EMBL" id="KAA8501668.1"/>
    </source>
</evidence>
<reference evidence="1" key="1">
    <citation type="submission" date="2019-07" db="EMBL/GenBank/DDBJ databases">
        <authorList>
            <person name="Wongkuna S."/>
            <person name="Scaria J."/>
        </authorList>
    </citation>
    <scope>NUCLEOTIDE SEQUENCE [LARGE SCALE GENOMIC DNA]</scope>
    <source>
        <strain evidence="1">SW178</strain>
    </source>
</reference>
<dbReference type="EMBL" id="VMSO01000007">
    <property type="protein sequence ID" value="KAA8501668.1"/>
    <property type="molecule type" value="Genomic_DNA"/>
</dbReference>
<proteinExistence type="predicted"/>
<dbReference type="AlphaFoldDB" id="A0A5M9HY01"/>
<dbReference type="NCBIfam" id="TIGR02867">
    <property type="entry name" value="spore_II_P"/>
    <property type="match status" value="1"/>
</dbReference>
<accession>A0A5M9HY01</accession>
<dbReference type="Proteomes" id="UP000322025">
    <property type="component" value="Unassembled WGS sequence"/>
</dbReference>
<protein>
    <submittedName>
        <fullName evidence="1">Stage II sporulation protein P</fullName>
    </submittedName>
</protein>
<organism evidence="1 2">
    <name type="scientific">Mediterraneibacter catenae</name>
    <dbReference type="NCBI Taxonomy" id="2594882"/>
    <lineage>
        <taxon>Bacteria</taxon>
        <taxon>Bacillati</taxon>
        <taxon>Bacillota</taxon>
        <taxon>Clostridia</taxon>
        <taxon>Lachnospirales</taxon>
        <taxon>Lachnospiraceae</taxon>
        <taxon>Mediterraneibacter</taxon>
    </lineage>
</organism>
<dbReference type="RefSeq" id="WP_150310720.1">
    <property type="nucleotide sequence ID" value="NZ_VMSO01000007.1"/>
</dbReference>
<dbReference type="Pfam" id="PF07454">
    <property type="entry name" value="SpoIIP"/>
    <property type="match status" value="1"/>
</dbReference>